<sequence>YKQFTLKLNLINLIAYNNAVHTYRDNLYAYLPPHKLAYRKCKNEAKMIQAARIIESSVYKTQFEVIIEF</sequence>
<proteinExistence type="predicted"/>
<organism evidence="1">
    <name type="scientific">Strongyloides stercoralis</name>
    <name type="common">Threadworm</name>
    <dbReference type="NCBI Taxonomy" id="6248"/>
    <lineage>
        <taxon>Eukaryota</taxon>
        <taxon>Metazoa</taxon>
        <taxon>Ecdysozoa</taxon>
        <taxon>Nematoda</taxon>
        <taxon>Chromadorea</taxon>
        <taxon>Rhabditida</taxon>
        <taxon>Tylenchina</taxon>
        <taxon>Panagrolaimomorpha</taxon>
        <taxon>Strongyloidoidea</taxon>
        <taxon>Strongyloididae</taxon>
        <taxon>Strongyloides</taxon>
    </lineage>
</organism>
<dbReference type="WBParaSite" id="SSTP_0000266800.1">
    <property type="protein sequence ID" value="SSTP_0000266800.1"/>
    <property type="gene ID" value="SSTP_0000266800"/>
</dbReference>
<protein>
    <submittedName>
        <fullName evidence="1">SCP domain-containing protein</fullName>
    </submittedName>
</protein>
<evidence type="ECO:0000313" key="1">
    <source>
        <dbReference type="WBParaSite" id="SSTP_0000266800.1"/>
    </source>
</evidence>
<reference evidence="1" key="1">
    <citation type="submission" date="2015-08" db="UniProtKB">
        <authorList>
            <consortium name="WormBaseParasite"/>
        </authorList>
    </citation>
    <scope>IDENTIFICATION</scope>
</reference>
<dbReference type="AlphaFoldDB" id="A0A0K0DZK6"/>
<accession>A0A0K0DZK6</accession>
<name>A0A0K0DZK6_STRER</name>